<dbReference type="AlphaFoldDB" id="A0AAE0WA45"/>
<dbReference type="InterPro" id="IPR017907">
    <property type="entry name" value="Znf_RING_CS"/>
</dbReference>
<dbReference type="InterPro" id="IPR047153">
    <property type="entry name" value="TRIM45/56/19-like"/>
</dbReference>
<dbReference type="SUPFAM" id="SSF101898">
    <property type="entry name" value="NHL repeat"/>
    <property type="match status" value="1"/>
</dbReference>
<accession>A0AAE0WA45</accession>
<dbReference type="Pfam" id="PF13445">
    <property type="entry name" value="zf-RING_UBOX"/>
    <property type="match status" value="1"/>
</dbReference>
<dbReference type="PANTHER" id="PTHR25462">
    <property type="entry name" value="BONUS, ISOFORM C-RELATED"/>
    <property type="match status" value="1"/>
</dbReference>
<gene>
    <name evidence="9" type="ORF">CHS0354_015362</name>
</gene>
<evidence type="ECO:0000313" key="9">
    <source>
        <dbReference type="EMBL" id="KAK3607051.1"/>
    </source>
</evidence>
<evidence type="ECO:0000256" key="4">
    <source>
        <dbReference type="ARBA" id="ARBA00022833"/>
    </source>
</evidence>
<dbReference type="SUPFAM" id="SSF57850">
    <property type="entry name" value="RING/U-box"/>
    <property type="match status" value="1"/>
</dbReference>
<keyword evidence="2" id="KW-0479">Metal-binding</keyword>
<feature type="domain" description="B box-type" evidence="8">
    <location>
        <begin position="98"/>
        <end position="148"/>
    </location>
</feature>
<dbReference type="SMART" id="SM00184">
    <property type="entry name" value="RING"/>
    <property type="match status" value="1"/>
</dbReference>
<protein>
    <submittedName>
        <fullName evidence="9">Uncharacterized protein</fullName>
    </submittedName>
</protein>
<evidence type="ECO:0000313" key="10">
    <source>
        <dbReference type="Proteomes" id="UP001195483"/>
    </source>
</evidence>
<dbReference type="PROSITE" id="PS00518">
    <property type="entry name" value="ZF_RING_1"/>
    <property type="match status" value="1"/>
</dbReference>
<evidence type="ECO:0000256" key="6">
    <source>
        <dbReference type="SAM" id="Coils"/>
    </source>
</evidence>
<evidence type="ECO:0000256" key="2">
    <source>
        <dbReference type="ARBA" id="ARBA00022723"/>
    </source>
</evidence>
<keyword evidence="3 5" id="KW-0863">Zinc-finger</keyword>
<comment type="caution">
    <text evidence="9">The sequence shown here is derived from an EMBL/GenBank/DDBJ whole genome shotgun (WGS) entry which is preliminary data.</text>
</comment>
<feature type="coiled-coil region" evidence="6">
    <location>
        <begin position="242"/>
        <end position="280"/>
    </location>
</feature>
<evidence type="ECO:0000259" key="7">
    <source>
        <dbReference type="PROSITE" id="PS50089"/>
    </source>
</evidence>
<dbReference type="InterPro" id="IPR000315">
    <property type="entry name" value="Znf_B-box"/>
</dbReference>
<keyword evidence="6" id="KW-0175">Coiled coil</keyword>
<dbReference type="PROSITE" id="PS50119">
    <property type="entry name" value="ZF_BBOX"/>
    <property type="match status" value="1"/>
</dbReference>
<feature type="domain" description="RING-type" evidence="7">
    <location>
        <begin position="16"/>
        <end position="63"/>
    </location>
</feature>
<dbReference type="InterPro" id="IPR001841">
    <property type="entry name" value="Znf_RING"/>
</dbReference>
<reference evidence="9" key="1">
    <citation type="journal article" date="2021" name="Genome Biol. Evol.">
        <title>A High-Quality Reference Genome for a Parasitic Bivalve with Doubly Uniparental Inheritance (Bivalvia: Unionida).</title>
        <authorList>
            <person name="Smith C.H."/>
        </authorList>
    </citation>
    <scope>NUCLEOTIDE SEQUENCE</scope>
    <source>
        <strain evidence="9">CHS0354</strain>
    </source>
</reference>
<organism evidence="9 10">
    <name type="scientific">Potamilus streckersoni</name>
    <dbReference type="NCBI Taxonomy" id="2493646"/>
    <lineage>
        <taxon>Eukaryota</taxon>
        <taxon>Metazoa</taxon>
        <taxon>Spiralia</taxon>
        <taxon>Lophotrochozoa</taxon>
        <taxon>Mollusca</taxon>
        <taxon>Bivalvia</taxon>
        <taxon>Autobranchia</taxon>
        <taxon>Heteroconchia</taxon>
        <taxon>Palaeoheterodonta</taxon>
        <taxon>Unionida</taxon>
        <taxon>Unionoidea</taxon>
        <taxon>Unionidae</taxon>
        <taxon>Ambleminae</taxon>
        <taxon>Lampsilini</taxon>
        <taxon>Potamilus</taxon>
    </lineage>
</organism>
<name>A0AAE0WA45_9BIVA</name>
<reference evidence="9" key="3">
    <citation type="submission" date="2023-05" db="EMBL/GenBank/DDBJ databases">
        <authorList>
            <person name="Smith C.H."/>
        </authorList>
    </citation>
    <scope>NUCLEOTIDE SEQUENCE</scope>
    <source>
        <strain evidence="9">CHS0354</strain>
        <tissue evidence="9">Mantle</tissue>
    </source>
</reference>
<dbReference type="GO" id="GO:0008270">
    <property type="term" value="F:zinc ion binding"/>
    <property type="evidence" value="ECO:0007669"/>
    <property type="project" value="UniProtKB-KW"/>
</dbReference>
<dbReference type="InterPro" id="IPR013083">
    <property type="entry name" value="Znf_RING/FYVE/PHD"/>
</dbReference>
<evidence type="ECO:0000256" key="5">
    <source>
        <dbReference type="PROSITE-ProRule" id="PRU00024"/>
    </source>
</evidence>
<reference evidence="9" key="2">
    <citation type="journal article" date="2021" name="Genome Biol. Evol.">
        <title>Developing a high-quality reference genome for a parasitic bivalve with doubly uniparental inheritance (Bivalvia: Unionida).</title>
        <authorList>
            <person name="Smith C.H."/>
        </authorList>
    </citation>
    <scope>NUCLEOTIDE SEQUENCE</scope>
    <source>
        <strain evidence="9">CHS0354</strain>
        <tissue evidence="9">Mantle</tissue>
    </source>
</reference>
<dbReference type="InterPro" id="IPR027370">
    <property type="entry name" value="Znf-RING_euk"/>
</dbReference>
<keyword evidence="10" id="KW-1185">Reference proteome</keyword>
<dbReference type="Gene3D" id="2.120.10.30">
    <property type="entry name" value="TolB, C-terminal domain"/>
    <property type="match status" value="1"/>
</dbReference>
<sequence>MATASFLHVSEGKSCCPICLGDFKLPRQLWCMHTFCQGCLQDFINSKVAQGKELTEFSCPICRNVTRPSDKDKPTSVWATLFPLNTVLQAISGNATAKVDQPCEACNTRGVSSQGVGFCVDCKEVMCETCEGVHRGLKLSRNHIIITMEEFMNNPQNVMKFAEGFNCSEHAVKEIEFYCKDHKIACCGTCCIVRHRNCCNVSELKKELSSLLRVMHPDSIIEQMKTLEAHLKKFTQINESNISLLESQVNNLTTQISQLRKKLNDALDELETKVKTEGNRIYKEEMMRKQKENHECETIISAIRNSHTHIEAVKKYGTDTQLFLTVEKMTSQVTSYRDHIREKYQKTDILTLQLEFDPQMLSLSQSGSEMLSWCVEKKLEKFLNCPDIIMPMREYSETAIKLKLPCIKEPFYNGVQCLPNSQFIITDSINESVYLMDSSYNLVTSYASNNGVRDICLVNGNEVALLQKNNIQFLSVRDGKIIPTRMIATRGHYYCGGIVVSRNGDIFVSGRDDDYFYWSQISLEGRDMSYHQFGKKTGTLNTNIALDSSDSRVYVSVCGLNTLFGFSLDGSQNFAYSSESLKGPRGVAVDIDDNVYIVGQDSKNIHQLSPSGCCLRIISTDLHNKPVSISFLTDYGRFYITGWNSKRLGIFKLQ</sequence>
<dbReference type="EMBL" id="JAEAOA010000953">
    <property type="protein sequence ID" value="KAK3607051.1"/>
    <property type="molecule type" value="Genomic_DNA"/>
</dbReference>
<evidence type="ECO:0000259" key="8">
    <source>
        <dbReference type="PROSITE" id="PS50119"/>
    </source>
</evidence>
<dbReference type="Gene3D" id="3.30.40.10">
    <property type="entry name" value="Zinc/RING finger domain, C3HC4 (zinc finger)"/>
    <property type="match status" value="1"/>
</dbReference>
<keyword evidence="1" id="KW-0597">Phosphoprotein</keyword>
<dbReference type="PROSITE" id="PS50089">
    <property type="entry name" value="ZF_RING_2"/>
    <property type="match status" value="1"/>
</dbReference>
<dbReference type="InterPro" id="IPR011042">
    <property type="entry name" value="6-blade_b-propeller_TolB-like"/>
</dbReference>
<dbReference type="Gene3D" id="3.30.160.60">
    <property type="entry name" value="Classic Zinc Finger"/>
    <property type="match status" value="1"/>
</dbReference>
<evidence type="ECO:0000256" key="1">
    <source>
        <dbReference type="ARBA" id="ARBA00022553"/>
    </source>
</evidence>
<keyword evidence="4" id="KW-0862">Zinc</keyword>
<proteinExistence type="predicted"/>
<dbReference type="Proteomes" id="UP001195483">
    <property type="component" value="Unassembled WGS sequence"/>
</dbReference>
<dbReference type="PANTHER" id="PTHR25462:SF296">
    <property type="entry name" value="MEIOTIC P26, ISOFORM F"/>
    <property type="match status" value="1"/>
</dbReference>
<evidence type="ECO:0000256" key="3">
    <source>
        <dbReference type="ARBA" id="ARBA00022771"/>
    </source>
</evidence>